<evidence type="ECO:0000313" key="7">
    <source>
        <dbReference type="EMBL" id="QBR90419.1"/>
    </source>
</evidence>
<organism evidence="7 8">
    <name type="scientific">Microbacterium wangchenii</name>
    <dbReference type="NCBI Taxonomy" id="2541726"/>
    <lineage>
        <taxon>Bacteria</taxon>
        <taxon>Bacillati</taxon>
        <taxon>Actinomycetota</taxon>
        <taxon>Actinomycetes</taxon>
        <taxon>Micrococcales</taxon>
        <taxon>Microbacteriaceae</taxon>
        <taxon>Microbacterium</taxon>
    </lineage>
</organism>
<keyword evidence="5" id="KW-0862">Zinc</keyword>
<dbReference type="EMBL" id="CP038266">
    <property type="protein sequence ID" value="QBR90419.1"/>
    <property type="molecule type" value="Genomic_DNA"/>
</dbReference>
<protein>
    <submittedName>
        <fullName evidence="7">N-acyl homoserine lactonase family protein</fullName>
    </submittedName>
</protein>
<evidence type="ECO:0000256" key="3">
    <source>
        <dbReference type="ARBA" id="ARBA00022723"/>
    </source>
</evidence>
<dbReference type="Pfam" id="PF00753">
    <property type="entry name" value="Lactamase_B"/>
    <property type="match status" value="1"/>
</dbReference>
<keyword evidence="8" id="KW-1185">Reference proteome</keyword>
<comment type="similarity">
    <text evidence="2">Belongs to the metallo-beta-lactamase superfamily.</text>
</comment>
<dbReference type="SUPFAM" id="SSF56281">
    <property type="entry name" value="Metallo-hydrolase/oxidoreductase"/>
    <property type="match status" value="1"/>
</dbReference>
<dbReference type="SMART" id="SM00849">
    <property type="entry name" value="Lactamase_B"/>
    <property type="match status" value="1"/>
</dbReference>
<dbReference type="Proteomes" id="UP000295748">
    <property type="component" value="Chromosome"/>
</dbReference>
<feature type="domain" description="Metallo-beta-lactamase" evidence="6">
    <location>
        <begin position="41"/>
        <end position="241"/>
    </location>
</feature>
<dbReference type="InterPro" id="IPR036866">
    <property type="entry name" value="RibonucZ/Hydroxyglut_hydro"/>
</dbReference>
<dbReference type="InterPro" id="IPR051013">
    <property type="entry name" value="MBL_superfamily_lactonases"/>
</dbReference>
<name>A0ABX5SW92_9MICO</name>
<comment type="cofactor">
    <cofactor evidence="1">
        <name>Zn(2+)</name>
        <dbReference type="ChEBI" id="CHEBI:29105"/>
    </cofactor>
</comment>
<sequence length="268" mass="30163">MADVGIPEPFEAYAVRLGRIDRPARDNFLHARDLTGEMTMDFDMWFLRRGETIIAVDTGMSDRADPQRGRRLDRLPRDAAGELGIDPDAVSDLVITHLHYDHAGRIGDFPAARVWVQKSELDYVLGPDMGHPSLSHFFDVDDLKVVLERIFASSVRAIDGTRVLVPGVELHHIGGHTRGLQVVRVYTERGWVVIASDALHYYANHERRDPFPAVVDLPQMLEGYVRIEELADTWEHIIPGHDPEVMTRYACGDLPEGIVALHRPPAAR</sequence>
<dbReference type="CDD" id="cd07729">
    <property type="entry name" value="AHL_lactonase_MBL-fold"/>
    <property type="match status" value="1"/>
</dbReference>
<evidence type="ECO:0000256" key="1">
    <source>
        <dbReference type="ARBA" id="ARBA00001947"/>
    </source>
</evidence>
<evidence type="ECO:0000256" key="2">
    <source>
        <dbReference type="ARBA" id="ARBA00007749"/>
    </source>
</evidence>
<gene>
    <name evidence="7" type="ORF">E4K62_18075</name>
</gene>
<evidence type="ECO:0000256" key="5">
    <source>
        <dbReference type="ARBA" id="ARBA00022833"/>
    </source>
</evidence>
<dbReference type="PANTHER" id="PTHR42978">
    <property type="entry name" value="QUORUM-QUENCHING LACTONASE YTNP-RELATED-RELATED"/>
    <property type="match status" value="1"/>
</dbReference>
<evidence type="ECO:0000259" key="6">
    <source>
        <dbReference type="SMART" id="SM00849"/>
    </source>
</evidence>
<accession>A0ABX5SW92</accession>
<reference evidence="7 8" key="1">
    <citation type="submission" date="2019-03" db="EMBL/GenBank/DDBJ databases">
        <authorList>
            <person name="Dong K."/>
        </authorList>
    </citation>
    <scope>NUCLEOTIDE SEQUENCE [LARGE SCALE GENOMIC DNA]</scope>
    <source>
        <strain evidence="8">dk512</strain>
    </source>
</reference>
<dbReference type="InterPro" id="IPR001279">
    <property type="entry name" value="Metallo-B-lactamas"/>
</dbReference>
<evidence type="ECO:0000313" key="8">
    <source>
        <dbReference type="Proteomes" id="UP000295748"/>
    </source>
</evidence>
<dbReference type="PANTHER" id="PTHR42978:SF7">
    <property type="entry name" value="METALLO-HYDROLASE RV2300C-RELATED"/>
    <property type="match status" value="1"/>
</dbReference>
<dbReference type="RefSeq" id="WP_135070366.1">
    <property type="nucleotide sequence ID" value="NZ_CP038266.1"/>
</dbReference>
<keyword evidence="4" id="KW-0378">Hydrolase</keyword>
<proteinExistence type="inferred from homology"/>
<dbReference type="Gene3D" id="3.60.15.10">
    <property type="entry name" value="Ribonuclease Z/Hydroxyacylglutathione hydrolase-like"/>
    <property type="match status" value="1"/>
</dbReference>
<keyword evidence="3" id="KW-0479">Metal-binding</keyword>
<evidence type="ECO:0000256" key="4">
    <source>
        <dbReference type="ARBA" id="ARBA00022801"/>
    </source>
</evidence>